<proteinExistence type="predicted"/>
<gene>
    <name evidence="2" type="ORF">ECRASSUSDP1_LOCUS17120</name>
</gene>
<feature type="compositionally biased region" description="Basic residues" evidence="1">
    <location>
        <begin position="159"/>
        <end position="168"/>
    </location>
</feature>
<dbReference type="Proteomes" id="UP001295684">
    <property type="component" value="Unassembled WGS sequence"/>
</dbReference>
<feature type="compositionally biased region" description="Basic and acidic residues" evidence="1">
    <location>
        <begin position="47"/>
        <end position="65"/>
    </location>
</feature>
<organism evidence="2 3">
    <name type="scientific">Euplotes crassus</name>
    <dbReference type="NCBI Taxonomy" id="5936"/>
    <lineage>
        <taxon>Eukaryota</taxon>
        <taxon>Sar</taxon>
        <taxon>Alveolata</taxon>
        <taxon>Ciliophora</taxon>
        <taxon>Intramacronucleata</taxon>
        <taxon>Spirotrichea</taxon>
        <taxon>Hypotrichia</taxon>
        <taxon>Euplotida</taxon>
        <taxon>Euplotidae</taxon>
        <taxon>Moneuplotes</taxon>
    </lineage>
</organism>
<name>A0AAD2D059_EUPCR</name>
<comment type="caution">
    <text evidence="2">The sequence shown here is derived from an EMBL/GenBank/DDBJ whole genome shotgun (WGS) entry which is preliminary data.</text>
</comment>
<dbReference type="EMBL" id="CAMPGE010017260">
    <property type="protein sequence ID" value="CAI2375756.1"/>
    <property type="molecule type" value="Genomic_DNA"/>
</dbReference>
<feature type="region of interest" description="Disordered" evidence="1">
    <location>
        <begin position="159"/>
        <end position="181"/>
    </location>
</feature>
<protein>
    <submittedName>
        <fullName evidence="2">Uncharacterized protein</fullName>
    </submittedName>
</protein>
<evidence type="ECO:0000256" key="1">
    <source>
        <dbReference type="SAM" id="MobiDB-lite"/>
    </source>
</evidence>
<feature type="region of interest" description="Disordered" evidence="1">
    <location>
        <begin position="47"/>
        <end position="68"/>
    </location>
</feature>
<dbReference type="AlphaFoldDB" id="A0AAD2D059"/>
<evidence type="ECO:0000313" key="3">
    <source>
        <dbReference type="Proteomes" id="UP001295684"/>
    </source>
</evidence>
<evidence type="ECO:0000313" key="2">
    <source>
        <dbReference type="EMBL" id="CAI2375756.1"/>
    </source>
</evidence>
<accession>A0AAD2D059</accession>
<feature type="compositionally biased region" description="Polar residues" evidence="1">
    <location>
        <begin position="169"/>
        <end position="178"/>
    </location>
</feature>
<sequence>MRSIQQVQRREKHSLNYAFQPKENFDAILARENRRRFKKQYKEMIKRKHEDFQKKQAEKSREPKLKSVKRNWKIKAESHAPVHNRVTRNRQIQNHHNGKKSFDHHYYHGTNDSKDTVSKASKVGVLSMAGSSIANRKNHELLEQEAKLVEEYFRNYKQPKKTAKKSYTRKNLQNNSYSPVRKQKHSLKNASYSAQKSAQLLDEDERILLIAKLDKRKQDIWGQIQKLPICNRSSGVLLKEKELYDELDKVSSEAMMLYSEKIYVA</sequence>
<reference evidence="2" key="1">
    <citation type="submission" date="2023-07" db="EMBL/GenBank/DDBJ databases">
        <authorList>
            <consortium name="AG Swart"/>
            <person name="Singh M."/>
            <person name="Singh A."/>
            <person name="Seah K."/>
            <person name="Emmerich C."/>
        </authorList>
    </citation>
    <scope>NUCLEOTIDE SEQUENCE</scope>
    <source>
        <strain evidence="2">DP1</strain>
    </source>
</reference>
<keyword evidence="3" id="KW-1185">Reference proteome</keyword>